<gene>
    <name evidence="2" type="ORF">G2W53_002777</name>
</gene>
<name>A0A835CFQ4_9FABA</name>
<proteinExistence type="predicted"/>
<dbReference type="Proteomes" id="UP000634136">
    <property type="component" value="Unassembled WGS sequence"/>
</dbReference>
<keyword evidence="3" id="KW-1185">Reference proteome</keyword>
<dbReference type="OrthoDB" id="691083at2759"/>
<reference evidence="2" key="1">
    <citation type="submission" date="2020-09" db="EMBL/GenBank/DDBJ databases">
        <title>Genome-Enabled Discovery of Anthraquinone Biosynthesis in Senna tora.</title>
        <authorList>
            <person name="Kang S.-H."/>
            <person name="Pandey R.P."/>
            <person name="Lee C.-M."/>
            <person name="Sim J.-S."/>
            <person name="Jeong J.-T."/>
            <person name="Choi B.-S."/>
            <person name="Jung M."/>
            <person name="Ginzburg D."/>
            <person name="Zhao K."/>
            <person name="Won S.Y."/>
            <person name="Oh T.-J."/>
            <person name="Yu Y."/>
            <person name="Kim N.-H."/>
            <person name="Lee O.R."/>
            <person name="Lee T.-H."/>
            <person name="Bashyal P."/>
            <person name="Kim T.-S."/>
            <person name="Lee W.-H."/>
            <person name="Kawkins C."/>
            <person name="Kim C.-K."/>
            <person name="Kim J.S."/>
            <person name="Ahn B.O."/>
            <person name="Rhee S.Y."/>
            <person name="Sohng J.K."/>
        </authorList>
    </citation>
    <scope>NUCLEOTIDE SEQUENCE</scope>
    <source>
        <tissue evidence="2">Leaf</tissue>
    </source>
</reference>
<dbReference type="InterPro" id="IPR008889">
    <property type="entry name" value="VQ"/>
</dbReference>
<organism evidence="2 3">
    <name type="scientific">Senna tora</name>
    <dbReference type="NCBI Taxonomy" id="362788"/>
    <lineage>
        <taxon>Eukaryota</taxon>
        <taxon>Viridiplantae</taxon>
        <taxon>Streptophyta</taxon>
        <taxon>Embryophyta</taxon>
        <taxon>Tracheophyta</taxon>
        <taxon>Spermatophyta</taxon>
        <taxon>Magnoliopsida</taxon>
        <taxon>eudicotyledons</taxon>
        <taxon>Gunneridae</taxon>
        <taxon>Pentapetalae</taxon>
        <taxon>rosids</taxon>
        <taxon>fabids</taxon>
        <taxon>Fabales</taxon>
        <taxon>Fabaceae</taxon>
        <taxon>Caesalpinioideae</taxon>
        <taxon>Cassia clade</taxon>
        <taxon>Senna</taxon>
    </lineage>
</organism>
<accession>A0A835CFQ4</accession>
<dbReference type="AlphaFoldDB" id="A0A835CFQ4"/>
<evidence type="ECO:0000259" key="1">
    <source>
        <dbReference type="Pfam" id="PF05678"/>
    </source>
</evidence>
<feature type="domain" description="VQ" evidence="1">
    <location>
        <begin position="147"/>
        <end position="170"/>
    </location>
</feature>
<dbReference type="InterPro" id="IPR039608">
    <property type="entry name" value="VQ_1/10"/>
</dbReference>
<protein>
    <submittedName>
        <fullName evidence="2">VQ motif-containing protein 1-like</fullName>
    </submittedName>
</protein>
<dbReference type="EMBL" id="JAAIUW010000002">
    <property type="protein sequence ID" value="KAF7840479.1"/>
    <property type="molecule type" value="Genomic_DNA"/>
</dbReference>
<dbReference type="PANTHER" id="PTHR34777">
    <property type="entry name" value="VQ MOTIF-CONTAINING PROTEIN 10"/>
    <property type="match status" value="1"/>
</dbReference>
<dbReference type="Pfam" id="PF05678">
    <property type="entry name" value="VQ"/>
    <property type="match status" value="1"/>
</dbReference>
<comment type="caution">
    <text evidence="2">The sequence shown here is derived from an EMBL/GenBank/DDBJ whole genome shotgun (WGS) entry which is preliminary data.</text>
</comment>
<evidence type="ECO:0000313" key="2">
    <source>
        <dbReference type="EMBL" id="KAF7840479.1"/>
    </source>
</evidence>
<sequence length="252" mass="28628">MRYGGAERFYGVKQMKRDADDIPRQRQRRAPLAVLQLRRRSPNSRKSSHKTYWIIKVRVVLCDSEHEYGSIHHFGFDFVAADRIKSGELDQNILVDVILIGRVFNMFQVHLSSPNDPKTKRVTVDIEDSAKSSNSSELEGVKIVHIETRYVEIDAVNFRAVVQSLTGKDASTSTSIIGDDYNKGGNDVVVVKNNNNNNNVVKSGEKVGWKDMKKKKNGDVLSSMKLNNLSFKDLERLLAEFTPMDDFPYSFN</sequence>
<evidence type="ECO:0000313" key="3">
    <source>
        <dbReference type="Proteomes" id="UP000634136"/>
    </source>
</evidence>
<dbReference type="PANTHER" id="PTHR34777:SF15">
    <property type="entry name" value="VQ MOTIF PROTEIN"/>
    <property type="match status" value="1"/>
</dbReference>